<dbReference type="InterPro" id="IPR001054">
    <property type="entry name" value="A/G_cyclase"/>
</dbReference>
<feature type="transmembrane region" description="Helical" evidence="1">
    <location>
        <begin position="197"/>
        <end position="215"/>
    </location>
</feature>
<dbReference type="PROSITE" id="PS50125">
    <property type="entry name" value="GUANYLATE_CYCLASE_2"/>
    <property type="match status" value="1"/>
</dbReference>
<feature type="transmembrane region" description="Helical" evidence="1">
    <location>
        <begin position="117"/>
        <end position="137"/>
    </location>
</feature>
<dbReference type="InterPro" id="IPR003660">
    <property type="entry name" value="HAMP_dom"/>
</dbReference>
<dbReference type="CDD" id="cd07302">
    <property type="entry name" value="CHD"/>
    <property type="match status" value="1"/>
</dbReference>
<feature type="domain" description="HAMP" evidence="3">
    <location>
        <begin position="251"/>
        <end position="303"/>
    </location>
</feature>
<proteinExistence type="predicted"/>
<dbReference type="SUPFAM" id="SSF55073">
    <property type="entry name" value="Nucleotide cyclase"/>
    <property type="match status" value="1"/>
</dbReference>
<dbReference type="Pfam" id="PF00211">
    <property type="entry name" value="Guanylate_cyc"/>
    <property type="match status" value="1"/>
</dbReference>
<accession>A0A6J7EJ76</accession>
<evidence type="ECO:0000259" key="3">
    <source>
        <dbReference type="PROSITE" id="PS50885"/>
    </source>
</evidence>
<dbReference type="SUPFAM" id="SSF158472">
    <property type="entry name" value="HAMP domain-like"/>
    <property type="match status" value="1"/>
</dbReference>
<feature type="transmembrane region" description="Helical" evidence="1">
    <location>
        <begin position="143"/>
        <end position="165"/>
    </location>
</feature>
<dbReference type="EMBL" id="CAFBLU010000044">
    <property type="protein sequence ID" value="CAB4882181.1"/>
    <property type="molecule type" value="Genomic_DNA"/>
</dbReference>
<sequence>MIDRFLNHRFRLKGADYPFRAACWVLLGGHVIVALGVVLLAIQFEFDAWQFWSSLALVEALTVVDNSFSAWRLKRALRKVHAVLSGESTDGESVRTAWLTLVNLPTLHLKRAIQRTAAGTMAPLVIWVAVLLELPWWGVPLLFTVGIVILLYGFLLRFLILELAWRPAVAALATKLPSEIERSEALASKQLSMRARLLLGIPLINVITGTVVATLSRQPGSSGLENIGADVIITTLVATTVSLGLSLLFSRSILMPISDIRKAAKLARAGDFSVRVPVMSTDEVGRLAIGFNNLMSGMEERQRLETALETFSDQSVVAAVKEVDSSKLRAQELDVTVMFIDILGFTEFAERTTPQAVVERLTEYFDIVVPALERHGGHANQMLADGLMAVFGAPDPLIGHPDRAVDAALEIVTLLKARFAGVMEVGVGINSGPVVSGAIGGGGSARFTVIGDTVNTAERVERATRTTGDAILISGATYSRLATDHGGFDERPAVPMKGKSTQVRLWAPRALSAVAGLGTMDLEDVAAGAPGPLMGDISVERTTTE</sequence>
<dbReference type="GO" id="GO:0016020">
    <property type="term" value="C:membrane"/>
    <property type="evidence" value="ECO:0007669"/>
    <property type="project" value="InterPro"/>
</dbReference>
<evidence type="ECO:0000313" key="4">
    <source>
        <dbReference type="EMBL" id="CAB4882181.1"/>
    </source>
</evidence>
<organism evidence="4">
    <name type="scientific">freshwater metagenome</name>
    <dbReference type="NCBI Taxonomy" id="449393"/>
    <lineage>
        <taxon>unclassified sequences</taxon>
        <taxon>metagenomes</taxon>
        <taxon>ecological metagenomes</taxon>
    </lineage>
</organism>
<dbReference type="SMART" id="SM00304">
    <property type="entry name" value="HAMP"/>
    <property type="match status" value="1"/>
</dbReference>
<evidence type="ECO:0000259" key="2">
    <source>
        <dbReference type="PROSITE" id="PS50125"/>
    </source>
</evidence>
<dbReference type="AlphaFoldDB" id="A0A6J7EJ76"/>
<dbReference type="SMART" id="SM00044">
    <property type="entry name" value="CYCc"/>
    <property type="match status" value="1"/>
</dbReference>
<dbReference type="InterPro" id="IPR050697">
    <property type="entry name" value="Adenylyl/Guanylyl_Cyclase_3/4"/>
</dbReference>
<protein>
    <submittedName>
        <fullName evidence="4">Unannotated protein</fullName>
    </submittedName>
</protein>
<dbReference type="CDD" id="cd06225">
    <property type="entry name" value="HAMP"/>
    <property type="match status" value="1"/>
</dbReference>
<dbReference type="Pfam" id="PF00672">
    <property type="entry name" value="HAMP"/>
    <property type="match status" value="1"/>
</dbReference>
<feature type="transmembrane region" description="Helical" evidence="1">
    <location>
        <begin position="227"/>
        <end position="249"/>
    </location>
</feature>
<dbReference type="InterPro" id="IPR029787">
    <property type="entry name" value="Nucleotide_cyclase"/>
</dbReference>
<dbReference type="GO" id="GO:0009190">
    <property type="term" value="P:cyclic nucleotide biosynthetic process"/>
    <property type="evidence" value="ECO:0007669"/>
    <property type="project" value="InterPro"/>
</dbReference>
<dbReference type="Gene3D" id="6.10.340.10">
    <property type="match status" value="1"/>
</dbReference>
<dbReference type="GO" id="GO:0035556">
    <property type="term" value="P:intracellular signal transduction"/>
    <property type="evidence" value="ECO:0007669"/>
    <property type="project" value="InterPro"/>
</dbReference>
<keyword evidence="1" id="KW-1133">Transmembrane helix</keyword>
<feature type="transmembrane region" description="Helical" evidence="1">
    <location>
        <begin position="21"/>
        <end position="42"/>
    </location>
</feature>
<keyword evidence="1" id="KW-0472">Membrane</keyword>
<evidence type="ECO:0000256" key="1">
    <source>
        <dbReference type="SAM" id="Phobius"/>
    </source>
</evidence>
<dbReference type="PANTHER" id="PTHR43081">
    <property type="entry name" value="ADENYLATE CYCLASE, TERMINAL-DIFFERENTIATION SPECIFIC-RELATED"/>
    <property type="match status" value="1"/>
</dbReference>
<feature type="domain" description="Guanylate cyclase" evidence="2">
    <location>
        <begin position="336"/>
        <end position="461"/>
    </location>
</feature>
<reference evidence="4" key="1">
    <citation type="submission" date="2020-05" db="EMBL/GenBank/DDBJ databases">
        <authorList>
            <person name="Chiriac C."/>
            <person name="Salcher M."/>
            <person name="Ghai R."/>
            <person name="Kavagutti S V."/>
        </authorList>
    </citation>
    <scope>NUCLEOTIDE SEQUENCE</scope>
</reference>
<keyword evidence="1" id="KW-0812">Transmembrane</keyword>
<dbReference type="Gene3D" id="3.30.70.1230">
    <property type="entry name" value="Nucleotide cyclase"/>
    <property type="match status" value="1"/>
</dbReference>
<feature type="transmembrane region" description="Helical" evidence="1">
    <location>
        <begin position="48"/>
        <end position="68"/>
    </location>
</feature>
<gene>
    <name evidence="4" type="ORF">UFOPK3444_01541</name>
</gene>
<dbReference type="PANTHER" id="PTHR43081:SF1">
    <property type="entry name" value="ADENYLATE CYCLASE, TERMINAL-DIFFERENTIATION SPECIFIC"/>
    <property type="match status" value="1"/>
</dbReference>
<dbReference type="PROSITE" id="PS50885">
    <property type="entry name" value="HAMP"/>
    <property type="match status" value="1"/>
</dbReference>
<name>A0A6J7EJ76_9ZZZZ</name>